<name>A0A5C1Q6B5_9SPIO</name>
<feature type="transmembrane region" description="Helical" evidence="9">
    <location>
        <begin position="116"/>
        <end position="134"/>
    </location>
</feature>
<keyword evidence="6 9" id="KW-0812">Transmembrane</keyword>
<dbReference type="GO" id="GO:0016020">
    <property type="term" value="C:membrane"/>
    <property type="evidence" value="ECO:0007669"/>
    <property type="project" value="UniProtKB-SubCell"/>
</dbReference>
<evidence type="ECO:0000313" key="11">
    <source>
        <dbReference type="Proteomes" id="UP000323824"/>
    </source>
</evidence>
<dbReference type="GO" id="GO:0042371">
    <property type="term" value="P:vitamin K biosynthetic process"/>
    <property type="evidence" value="ECO:0007669"/>
    <property type="project" value="TreeGrafter"/>
</dbReference>
<dbReference type="Gene3D" id="1.10.357.140">
    <property type="entry name" value="UbiA prenyltransferase"/>
    <property type="match status" value="1"/>
</dbReference>
<evidence type="ECO:0000256" key="2">
    <source>
        <dbReference type="ARBA" id="ARBA00004863"/>
    </source>
</evidence>
<evidence type="ECO:0000256" key="5">
    <source>
        <dbReference type="ARBA" id="ARBA00022679"/>
    </source>
</evidence>
<evidence type="ECO:0000256" key="6">
    <source>
        <dbReference type="ARBA" id="ARBA00022692"/>
    </source>
</evidence>
<dbReference type="EC" id="2.5.1.74" evidence="10"/>
<protein>
    <submittedName>
        <fullName evidence="10">1,4-dihydroxy-2-naphthoate polyprenyltransferase</fullName>
        <ecNumber evidence="10">2.5.1.74</ecNumber>
    </submittedName>
</protein>
<reference evidence="10 11" key="1">
    <citation type="submission" date="2019-02" db="EMBL/GenBank/DDBJ databases">
        <authorList>
            <person name="Fomenkov A."/>
            <person name="Dubinina G."/>
            <person name="Grabovich M."/>
            <person name="Vincze T."/>
            <person name="Roberts R.J."/>
        </authorList>
    </citation>
    <scope>NUCLEOTIDE SEQUENCE [LARGE SCALE GENOMIC DNA]</scope>
    <source>
        <strain evidence="10 11">P</strain>
    </source>
</reference>
<evidence type="ECO:0000256" key="1">
    <source>
        <dbReference type="ARBA" id="ARBA00004141"/>
    </source>
</evidence>
<evidence type="ECO:0000256" key="4">
    <source>
        <dbReference type="ARBA" id="ARBA00022475"/>
    </source>
</evidence>
<feature type="transmembrane region" description="Helical" evidence="9">
    <location>
        <begin position="90"/>
        <end position="110"/>
    </location>
</feature>
<keyword evidence="4" id="KW-1003">Cell membrane</keyword>
<organism evidence="10 11">
    <name type="scientific">Thiospirochaeta perfilievii</name>
    <dbReference type="NCBI Taxonomy" id="252967"/>
    <lineage>
        <taxon>Bacteria</taxon>
        <taxon>Pseudomonadati</taxon>
        <taxon>Spirochaetota</taxon>
        <taxon>Spirochaetia</taxon>
        <taxon>Spirochaetales</taxon>
        <taxon>Spirochaetaceae</taxon>
        <taxon>Thiospirochaeta</taxon>
    </lineage>
</organism>
<feature type="transmembrane region" description="Helical" evidence="9">
    <location>
        <begin position="146"/>
        <end position="165"/>
    </location>
</feature>
<dbReference type="InterPro" id="IPR026046">
    <property type="entry name" value="UBIAD1"/>
</dbReference>
<evidence type="ECO:0000313" key="10">
    <source>
        <dbReference type="EMBL" id="QEN03515.1"/>
    </source>
</evidence>
<evidence type="ECO:0000256" key="9">
    <source>
        <dbReference type="SAM" id="Phobius"/>
    </source>
</evidence>
<feature type="transmembrane region" description="Helical" evidence="9">
    <location>
        <begin position="12"/>
        <end position="32"/>
    </location>
</feature>
<reference evidence="10 11" key="2">
    <citation type="submission" date="2019-09" db="EMBL/GenBank/DDBJ databases">
        <title>Complete Genome Sequence and Methylome Analysis of free living Spirochaetas.</title>
        <authorList>
            <person name="Leshcheva N."/>
            <person name="Mikheeva N."/>
        </authorList>
    </citation>
    <scope>NUCLEOTIDE SEQUENCE [LARGE SCALE GENOMIC DNA]</scope>
    <source>
        <strain evidence="10 11">P</strain>
    </source>
</reference>
<accession>A0A5C1Q6B5</accession>
<feature type="transmembrane region" description="Helical" evidence="9">
    <location>
        <begin position="293"/>
        <end position="313"/>
    </location>
</feature>
<feature type="transmembrane region" description="Helical" evidence="9">
    <location>
        <begin position="189"/>
        <end position="215"/>
    </location>
</feature>
<sequence>MNLKSFFKLVEIQTKVASLFPLLIGTLFTLHRYGRFDILVFLIFFVSLLCIDLATTAINNFMDYKKAIKKDGYNYEIHNAMVRDGISEKAALVTIITLLILGSFLGIILFLITDLVVLFVGILSFAIGVTYSYGPIPISRTPFGELFSGVVMGGLILFLTVYIQVFDTNIISADLSSLMLSLNVNLEEMLSIFFISLPLIFLISNIMLANNICDLDDDVINRRYTLPYYIGKKNSLLIYVLLNILPFIVVIIGVVFKILPVENYLVLIAAIPIYKNIKVFLSVQIKAETFIVAVKNLLVFGVLWAGSFIISFFV</sequence>
<feature type="transmembrane region" description="Helical" evidence="9">
    <location>
        <begin position="38"/>
        <end position="61"/>
    </location>
</feature>
<keyword evidence="11" id="KW-1185">Reference proteome</keyword>
<keyword evidence="5 10" id="KW-0808">Transferase</keyword>
<keyword evidence="8 9" id="KW-0472">Membrane</keyword>
<dbReference type="Pfam" id="PF01040">
    <property type="entry name" value="UbiA"/>
    <property type="match status" value="1"/>
</dbReference>
<dbReference type="AlphaFoldDB" id="A0A5C1Q6B5"/>
<dbReference type="Proteomes" id="UP000323824">
    <property type="component" value="Chromosome"/>
</dbReference>
<dbReference type="PANTHER" id="PTHR13929:SF0">
    <property type="entry name" value="UBIA PRENYLTRANSFERASE DOMAIN-CONTAINING PROTEIN 1"/>
    <property type="match status" value="1"/>
</dbReference>
<dbReference type="OrthoDB" id="9767568at2"/>
<dbReference type="PIRSF" id="PIRSF005355">
    <property type="entry name" value="UBIAD1"/>
    <property type="match status" value="1"/>
</dbReference>
<dbReference type="PANTHER" id="PTHR13929">
    <property type="entry name" value="1,4-DIHYDROXY-2-NAPHTHOATE OCTAPRENYLTRANSFERASE"/>
    <property type="match status" value="1"/>
</dbReference>
<feature type="transmembrane region" description="Helical" evidence="9">
    <location>
        <begin position="236"/>
        <end position="258"/>
    </location>
</feature>
<dbReference type="GO" id="GO:0046428">
    <property type="term" value="F:1,4-dihydroxy-2-naphthoate polyprenyltransferase activity"/>
    <property type="evidence" value="ECO:0007669"/>
    <property type="project" value="UniProtKB-EC"/>
</dbReference>
<proteinExistence type="predicted"/>
<evidence type="ECO:0000256" key="8">
    <source>
        <dbReference type="ARBA" id="ARBA00023136"/>
    </source>
</evidence>
<keyword evidence="3" id="KW-0474">Menaquinone biosynthesis</keyword>
<evidence type="ECO:0000256" key="7">
    <source>
        <dbReference type="ARBA" id="ARBA00022989"/>
    </source>
</evidence>
<keyword evidence="7 9" id="KW-1133">Transmembrane helix</keyword>
<dbReference type="CDD" id="cd13962">
    <property type="entry name" value="PT_UbiA_UBIAD1"/>
    <property type="match status" value="1"/>
</dbReference>
<dbReference type="GO" id="GO:0009234">
    <property type="term" value="P:menaquinone biosynthetic process"/>
    <property type="evidence" value="ECO:0007669"/>
    <property type="project" value="UniProtKB-UniPathway"/>
</dbReference>
<dbReference type="RefSeq" id="WP_149566773.1">
    <property type="nucleotide sequence ID" value="NZ_CP035807.1"/>
</dbReference>
<dbReference type="EMBL" id="CP035807">
    <property type="protein sequence ID" value="QEN03515.1"/>
    <property type="molecule type" value="Genomic_DNA"/>
</dbReference>
<gene>
    <name evidence="10" type="ORF">EW093_01965</name>
</gene>
<dbReference type="UniPathway" id="UPA00079"/>
<evidence type="ECO:0000256" key="3">
    <source>
        <dbReference type="ARBA" id="ARBA00022428"/>
    </source>
</evidence>
<dbReference type="InterPro" id="IPR000537">
    <property type="entry name" value="UbiA_prenyltransferase"/>
</dbReference>
<feature type="transmembrane region" description="Helical" evidence="9">
    <location>
        <begin position="264"/>
        <end position="281"/>
    </location>
</feature>
<dbReference type="KEGG" id="sper:EW093_01965"/>
<dbReference type="NCBIfam" id="NF004752">
    <property type="entry name" value="PRK06080.1-4"/>
    <property type="match status" value="1"/>
</dbReference>
<comment type="pathway">
    <text evidence="2">Quinol/quinone metabolism; menaquinone biosynthesis.</text>
</comment>
<comment type="subcellular location">
    <subcellularLocation>
        <location evidence="1">Membrane</location>
        <topology evidence="1">Multi-pass membrane protein</topology>
    </subcellularLocation>
</comment>
<dbReference type="InterPro" id="IPR044878">
    <property type="entry name" value="UbiA_sf"/>
</dbReference>